<evidence type="ECO:0000313" key="3">
    <source>
        <dbReference type="Proteomes" id="UP000731907"/>
    </source>
</evidence>
<keyword evidence="1" id="KW-0472">Membrane</keyword>
<sequence>MKPFLDPDHPMFRRAWVRWVTALVPLGWGAFELWLGNPFWAVLFAAAGLYAGWILIAKPKG</sequence>
<dbReference type="EMBL" id="JAAATX020000004">
    <property type="protein sequence ID" value="MBU9697433.1"/>
    <property type="molecule type" value="Genomic_DNA"/>
</dbReference>
<feature type="transmembrane region" description="Helical" evidence="1">
    <location>
        <begin position="37"/>
        <end position="56"/>
    </location>
</feature>
<gene>
    <name evidence="2" type="ORF">GU927_006190</name>
</gene>
<reference evidence="2 3" key="1">
    <citation type="submission" date="2021-06" db="EMBL/GenBank/DDBJ databases">
        <title>Rhodobacteraceae bacterium strain HSP-20.</title>
        <authorList>
            <person name="Chen W.-M."/>
        </authorList>
    </citation>
    <scope>NUCLEOTIDE SEQUENCE [LARGE SCALE GENOMIC DNA]</scope>
    <source>
        <strain evidence="2 3">HSP-20</strain>
    </source>
</reference>
<protein>
    <recommendedName>
        <fullName evidence="4">DUF3329 domain-containing protein</fullName>
    </recommendedName>
</protein>
<accession>A0ABS6J0Z5</accession>
<proteinExistence type="predicted"/>
<organism evidence="2 3">
    <name type="scientific">Paragemmobacter amnigenus</name>
    <dbReference type="NCBI Taxonomy" id="2852097"/>
    <lineage>
        <taxon>Bacteria</taxon>
        <taxon>Pseudomonadati</taxon>
        <taxon>Pseudomonadota</taxon>
        <taxon>Alphaproteobacteria</taxon>
        <taxon>Rhodobacterales</taxon>
        <taxon>Paracoccaceae</taxon>
        <taxon>Paragemmobacter</taxon>
    </lineage>
</organism>
<dbReference type="Proteomes" id="UP000731907">
    <property type="component" value="Unassembled WGS sequence"/>
</dbReference>
<name>A0ABS6J0Z5_9RHOB</name>
<keyword evidence="1" id="KW-0812">Transmembrane</keyword>
<feature type="transmembrane region" description="Helical" evidence="1">
    <location>
        <begin position="12"/>
        <end position="31"/>
    </location>
</feature>
<evidence type="ECO:0000313" key="2">
    <source>
        <dbReference type="EMBL" id="MBU9697433.1"/>
    </source>
</evidence>
<evidence type="ECO:0000256" key="1">
    <source>
        <dbReference type="SAM" id="Phobius"/>
    </source>
</evidence>
<dbReference type="RefSeq" id="WP_161761486.1">
    <property type="nucleotide sequence ID" value="NZ_JAAATX020000004.1"/>
</dbReference>
<keyword evidence="3" id="KW-1185">Reference proteome</keyword>
<comment type="caution">
    <text evidence="2">The sequence shown here is derived from an EMBL/GenBank/DDBJ whole genome shotgun (WGS) entry which is preliminary data.</text>
</comment>
<evidence type="ECO:0008006" key="4">
    <source>
        <dbReference type="Google" id="ProtNLM"/>
    </source>
</evidence>
<keyword evidence="1" id="KW-1133">Transmembrane helix</keyword>